<dbReference type="STRING" id="1073325.SAMN05444483_10361"/>
<name>A0A1M5F7F3_SALEC</name>
<dbReference type="SUPFAM" id="SSF51445">
    <property type="entry name" value="(Trans)glycosidases"/>
    <property type="match status" value="1"/>
</dbReference>
<dbReference type="Pfam" id="PF16657">
    <property type="entry name" value="Malt_amylase_C"/>
    <property type="match status" value="1"/>
</dbReference>
<protein>
    <submittedName>
        <fullName evidence="2">Alpha amylase, catalytic domain</fullName>
    </submittedName>
</protein>
<gene>
    <name evidence="2" type="ORF">SAMN05444483_10361</name>
</gene>
<dbReference type="Gene3D" id="2.60.40.1180">
    <property type="entry name" value="Golgi alpha-mannosidase II"/>
    <property type="match status" value="1"/>
</dbReference>
<accession>A0A1M5F7F3</accession>
<organism evidence="2 3">
    <name type="scientific">Salegentibacter echinorum</name>
    <dbReference type="NCBI Taxonomy" id="1073325"/>
    <lineage>
        <taxon>Bacteria</taxon>
        <taxon>Pseudomonadati</taxon>
        <taxon>Bacteroidota</taxon>
        <taxon>Flavobacteriia</taxon>
        <taxon>Flavobacteriales</taxon>
        <taxon>Flavobacteriaceae</taxon>
        <taxon>Salegentibacter</taxon>
    </lineage>
</organism>
<reference evidence="3" key="1">
    <citation type="submission" date="2016-11" db="EMBL/GenBank/DDBJ databases">
        <authorList>
            <person name="Varghese N."/>
            <person name="Submissions S."/>
        </authorList>
    </citation>
    <scope>NUCLEOTIDE SEQUENCE [LARGE SCALE GENOMIC DNA]</scope>
    <source>
        <strain evidence="3">DSM 24579</strain>
    </source>
</reference>
<proteinExistence type="predicted"/>
<dbReference type="RefSeq" id="WP_072877869.1">
    <property type="nucleotide sequence ID" value="NZ_FQVT01000003.1"/>
</dbReference>
<dbReference type="InterPro" id="IPR032091">
    <property type="entry name" value="Malt_amylase-like_C"/>
</dbReference>
<evidence type="ECO:0000259" key="1">
    <source>
        <dbReference type="Pfam" id="PF16657"/>
    </source>
</evidence>
<feature type="domain" description="Maltogenic amylase-like C-terminal" evidence="1">
    <location>
        <begin position="100"/>
        <end position="163"/>
    </location>
</feature>
<sequence length="170" mass="19447">MNFVTNHDENSWNGTVAERMGEASETMLALTYTLPGVPLIYSGQEYDMNKRLRFFEKDTIPKKKAKVWPVLEKLGALKNSSKALHGAKQAAGYENIKTSAEDKILAFRRHKEGEELVYIANMSEEAVSFNIEKEGAFKNYMTGEEIEIKANEKMQLNPWQYLILVNEHVK</sequence>
<dbReference type="EMBL" id="FQVT01000003">
    <property type="protein sequence ID" value="SHF87504.1"/>
    <property type="molecule type" value="Genomic_DNA"/>
</dbReference>
<evidence type="ECO:0000313" key="2">
    <source>
        <dbReference type="EMBL" id="SHF87504.1"/>
    </source>
</evidence>
<dbReference type="InterPro" id="IPR013780">
    <property type="entry name" value="Glyco_hydro_b"/>
</dbReference>
<dbReference type="Proteomes" id="UP000183945">
    <property type="component" value="Unassembled WGS sequence"/>
</dbReference>
<dbReference type="Gene3D" id="3.20.20.80">
    <property type="entry name" value="Glycosidases"/>
    <property type="match status" value="1"/>
</dbReference>
<dbReference type="InterPro" id="IPR017853">
    <property type="entry name" value="GH"/>
</dbReference>
<dbReference type="OrthoDB" id="9805159at2"/>
<evidence type="ECO:0000313" key="3">
    <source>
        <dbReference type="Proteomes" id="UP000183945"/>
    </source>
</evidence>
<keyword evidence="3" id="KW-1185">Reference proteome</keyword>
<dbReference type="AlphaFoldDB" id="A0A1M5F7F3"/>